<dbReference type="SUPFAM" id="SSF57716">
    <property type="entry name" value="Glucocorticoid receptor-like (DNA-binding domain)"/>
    <property type="match status" value="1"/>
</dbReference>
<evidence type="ECO:0000313" key="11">
    <source>
        <dbReference type="EMBL" id="ADZ06903.1"/>
    </source>
</evidence>
<gene>
    <name evidence="10" type="primary">rpsZ</name>
    <name evidence="10" type="synonym">rpsN</name>
    <name evidence="11" type="ordered locus">LAC30SC_03670</name>
</gene>
<keyword evidence="1 10" id="KW-0479">Metal-binding</keyword>
<comment type="function">
    <text evidence="10">Binds 16S rRNA, required for the assembly of 30S particles and may also be responsible for determining the conformation of the 16S rRNA at the A site.</text>
</comment>
<evidence type="ECO:0000313" key="12">
    <source>
        <dbReference type="Proteomes" id="UP000007491"/>
    </source>
</evidence>
<evidence type="ECO:0000256" key="2">
    <source>
        <dbReference type="ARBA" id="ARBA00022730"/>
    </source>
</evidence>
<comment type="cofactor">
    <cofactor evidence="10">
        <name>Zn(2+)</name>
        <dbReference type="ChEBI" id="CHEBI:29105"/>
    </cofactor>
    <text evidence="10">Binds 1 zinc ion per subunit.</text>
</comment>
<dbReference type="RefSeq" id="WP_013641694.1">
    <property type="nucleotide sequence ID" value="NC_015214.1"/>
</dbReference>
<dbReference type="InterPro" id="IPR001209">
    <property type="entry name" value="Ribosomal_uS14"/>
</dbReference>
<dbReference type="AlphaFoldDB" id="F0TEB6"/>
<evidence type="ECO:0000256" key="4">
    <source>
        <dbReference type="ARBA" id="ARBA00022884"/>
    </source>
</evidence>
<evidence type="ECO:0000256" key="1">
    <source>
        <dbReference type="ARBA" id="ARBA00022723"/>
    </source>
</evidence>
<dbReference type="GO" id="GO:0015935">
    <property type="term" value="C:small ribosomal subunit"/>
    <property type="evidence" value="ECO:0007669"/>
    <property type="project" value="TreeGrafter"/>
</dbReference>
<evidence type="ECO:0000256" key="10">
    <source>
        <dbReference type="HAMAP-Rule" id="MF_01364"/>
    </source>
</evidence>
<dbReference type="OrthoDB" id="9810484at2"/>
<feature type="binding site" evidence="10">
    <location>
        <position position="43"/>
    </location>
    <ligand>
        <name>Zn(2+)</name>
        <dbReference type="ChEBI" id="CHEBI:29105"/>
    </ligand>
</feature>
<dbReference type="NCBIfam" id="NF005974">
    <property type="entry name" value="PRK08061.1"/>
    <property type="match status" value="1"/>
</dbReference>
<sequence length="61" mass="7199">MAKTSRIICNRKVAKFSIREYTRCERCGRPYSVYRKFGLCRECMRDLAHKGQLPGIKKASW</sequence>
<dbReference type="FunFam" id="4.10.830.10:FF:000001">
    <property type="entry name" value="30S ribosomal protein S14 type Z"/>
    <property type="match status" value="1"/>
</dbReference>
<dbReference type="HOGENOM" id="CLU_139869_3_0_9"/>
<comment type="subunit">
    <text evidence="8 10">Part of the 30S ribosomal subunit. Contacts proteins S3 and S10.</text>
</comment>
<dbReference type="Proteomes" id="UP000007491">
    <property type="component" value="Chromosome"/>
</dbReference>
<keyword evidence="4 10" id="KW-0694">RNA-binding</keyword>
<dbReference type="Gene3D" id="4.10.830.10">
    <property type="entry name" value="30s Ribosomal Protein S14, Chain N"/>
    <property type="match status" value="1"/>
</dbReference>
<evidence type="ECO:0000256" key="9">
    <source>
        <dbReference type="ARBA" id="ARBA00060857"/>
    </source>
</evidence>
<dbReference type="InterPro" id="IPR023053">
    <property type="entry name" value="Ribosomal_uS14_bact"/>
</dbReference>
<feature type="binding site" evidence="10">
    <location>
        <position position="40"/>
    </location>
    <ligand>
        <name>Zn(2+)</name>
        <dbReference type="ChEBI" id="CHEBI:29105"/>
    </ligand>
</feature>
<dbReference type="Pfam" id="PF00253">
    <property type="entry name" value="Ribosomal_S14"/>
    <property type="match status" value="1"/>
</dbReference>
<dbReference type="PANTHER" id="PTHR19836:SF19">
    <property type="entry name" value="SMALL RIBOSOMAL SUBUNIT PROTEIN US14M"/>
    <property type="match status" value="1"/>
</dbReference>
<feature type="binding site" evidence="10">
    <location>
        <position position="27"/>
    </location>
    <ligand>
        <name>Zn(2+)</name>
        <dbReference type="ChEBI" id="CHEBI:29105"/>
    </ligand>
</feature>
<keyword evidence="5 10" id="KW-0689">Ribosomal protein</keyword>
<evidence type="ECO:0000256" key="5">
    <source>
        <dbReference type="ARBA" id="ARBA00022980"/>
    </source>
</evidence>
<reference key="2">
    <citation type="submission" date="2011-02" db="EMBL/GenBank/DDBJ databases">
        <authorList>
            <person name="Roh H."/>
            <person name="Ko H.-J."/>
            <person name="Kim S.-H."/>
            <person name="Choi I.-G."/>
            <person name="Oh S."/>
        </authorList>
    </citation>
    <scope>NUCLEOTIDE SEQUENCE</scope>
    <source>
        <strain>30SC</strain>
    </source>
</reference>
<dbReference type="InterPro" id="IPR043140">
    <property type="entry name" value="Ribosomal_uS14_sf"/>
</dbReference>
<dbReference type="EMBL" id="CP002559">
    <property type="protein sequence ID" value="ADZ06903.1"/>
    <property type="molecule type" value="Genomic_DNA"/>
</dbReference>
<dbReference type="GO" id="GO:0005737">
    <property type="term" value="C:cytoplasm"/>
    <property type="evidence" value="ECO:0007669"/>
    <property type="project" value="UniProtKB-ARBA"/>
</dbReference>
<reference evidence="11 12" key="1">
    <citation type="journal article" date="2011" name="J. Bacteriol.">
        <title>Complete genome sequencing of Lactobacillus acidophilus 30SC, isolated from swine intestine.</title>
        <authorList>
            <person name="Oh S."/>
            <person name="Roh H."/>
            <person name="Ko H.J."/>
            <person name="Kim S."/>
            <person name="Kim K.H."/>
            <person name="Lee S.E."/>
            <person name="Chang I.S."/>
            <person name="Kim S."/>
            <person name="Choi I.G."/>
        </authorList>
    </citation>
    <scope>NUCLEOTIDE SEQUENCE [LARGE SCALE GENOMIC DNA]</scope>
    <source>
        <strain evidence="11 12">30SC</strain>
    </source>
</reference>
<evidence type="ECO:0000256" key="3">
    <source>
        <dbReference type="ARBA" id="ARBA00022833"/>
    </source>
</evidence>
<dbReference type="GO" id="GO:0008270">
    <property type="term" value="F:zinc ion binding"/>
    <property type="evidence" value="ECO:0007669"/>
    <property type="project" value="UniProtKB-UniRule"/>
</dbReference>
<dbReference type="GO" id="GO:0019843">
    <property type="term" value="F:rRNA binding"/>
    <property type="evidence" value="ECO:0007669"/>
    <property type="project" value="UniProtKB-UniRule"/>
</dbReference>
<accession>F0TEB6</accession>
<dbReference type="PROSITE" id="PS00527">
    <property type="entry name" value="RIBOSOMAL_S14"/>
    <property type="match status" value="1"/>
</dbReference>
<dbReference type="InterPro" id="IPR018271">
    <property type="entry name" value="Ribosomal_uS14_CS"/>
</dbReference>
<dbReference type="STRING" id="1604.LAC30SC_03670"/>
<protein>
    <recommendedName>
        <fullName evidence="7 10">Small ribosomal subunit protein uS14</fullName>
    </recommendedName>
</protein>
<dbReference type="GO" id="GO:0003735">
    <property type="term" value="F:structural constituent of ribosome"/>
    <property type="evidence" value="ECO:0007669"/>
    <property type="project" value="InterPro"/>
</dbReference>
<dbReference type="KEGG" id="lai:LAC30SC_03670"/>
<dbReference type="HAMAP" id="MF_01364_B">
    <property type="entry name" value="Ribosomal_uS14_2_B"/>
    <property type="match status" value="1"/>
</dbReference>
<proteinExistence type="inferred from homology"/>
<evidence type="ECO:0000256" key="7">
    <source>
        <dbReference type="ARBA" id="ARBA00035167"/>
    </source>
</evidence>
<feature type="binding site" evidence="10">
    <location>
        <position position="24"/>
    </location>
    <ligand>
        <name>Zn(2+)</name>
        <dbReference type="ChEBI" id="CHEBI:29105"/>
    </ligand>
</feature>
<dbReference type="PANTHER" id="PTHR19836">
    <property type="entry name" value="30S RIBOSOMAL PROTEIN S14"/>
    <property type="match status" value="1"/>
</dbReference>
<comment type="similarity">
    <text evidence="9 10">Belongs to the universal ribosomal protein uS14 family. Zinc-binding uS14 subfamily.</text>
</comment>
<evidence type="ECO:0000256" key="6">
    <source>
        <dbReference type="ARBA" id="ARBA00023274"/>
    </source>
</evidence>
<organism evidence="11 12">
    <name type="scientific">Lactobacillus amylovorus</name>
    <dbReference type="NCBI Taxonomy" id="1604"/>
    <lineage>
        <taxon>Bacteria</taxon>
        <taxon>Bacillati</taxon>
        <taxon>Bacillota</taxon>
        <taxon>Bacilli</taxon>
        <taxon>Lactobacillales</taxon>
        <taxon>Lactobacillaceae</taxon>
        <taxon>Lactobacillus</taxon>
    </lineage>
</organism>
<keyword evidence="3 10" id="KW-0862">Zinc</keyword>
<name>F0TEB6_LACAM</name>
<dbReference type="GO" id="GO:0006412">
    <property type="term" value="P:translation"/>
    <property type="evidence" value="ECO:0007669"/>
    <property type="project" value="UniProtKB-UniRule"/>
</dbReference>
<evidence type="ECO:0000256" key="8">
    <source>
        <dbReference type="ARBA" id="ARBA00047110"/>
    </source>
</evidence>
<keyword evidence="2 10" id="KW-0699">rRNA-binding</keyword>
<keyword evidence="6 10" id="KW-0687">Ribonucleoprotein</keyword>